<evidence type="ECO:0000256" key="2">
    <source>
        <dbReference type="ARBA" id="ARBA00010617"/>
    </source>
</evidence>
<evidence type="ECO:0000256" key="4">
    <source>
        <dbReference type="ARBA" id="ARBA00023002"/>
    </source>
</evidence>
<gene>
    <name evidence="8" type="ORF">CVT26_005034</name>
</gene>
<keyword evidence="7" id="KW-0472">Membrane</keyword>
<comment type="similarity">
    <text evidence="2">Belongs to the cytochrome P450 family.</text>
</comment>
<dbReference type="Proteomes" id="UP000284706">
    <property type="component" value="Unassembled WGS sequence"/>
</dbReference>
<dbReference type="InParanoid" id="A0A409Y006"/>
<dbReference type="InterPro" id="IPR036396">
    <property type="entry name" value="Cyt_P450_sf"/>
</dbReference>
<dbReference type="EMBL" id="NHYE01001378">
    <property type="protein sequence ID" value="PPQ96350.1"/>
    <property type="molecule type" value="Genomic_DNA"/>
</dbReference>
<evidence type="ECO:0008006" key="10">
    <source>
        <dbReference type="Google" id="ProtNLM"/>
    </source>
</evidence>
<keyword evidence="3 6" id="KW-0479">Metal-binding</keyword>
<dbReference type="InterPro" id="IPR001128">
    <property type="entry name" value="Cyt_P450"/>
</dbReference>
<dbReference type="STRING" id="231916.A0A409Y006"/>
<evidence type="ECO:0000256" key="7">
    <source>
        <dbReference type="SAM" id="Phobius"/>
    </source>
</evidence>
<evidence type="ECO:0000256" key="3">
    <source>
        <dbReference type="ARBA" id="ARBA00022723"/>
    </source>
</evidence>
<dbReference type="AlphaFoldDB" id="A0A409Y006"/>
<protein>
    <recommendedName>
        <fullName evidence="10">Cytochrome P450</fullName>
    </recommendedName>
</protein>
<accession>A0A409Y006</accession>
<comment type="cofactor">
    <cofactor evidence="1 6">
        <name>heme</name>
        <dbReference type="ChEBI" id="CHEBI:30413"/>
    </cofactor>
</comment>
<evidence type="ECO:0000256" key="5">
    <source>
        <dbReference type="ARBA" id="ARBA00023004"/>
    </source>
</evidence>
<name>A0A409Y006_9AGAR</name>
<reference evidence="8 9" key="1">
    <citation type="journal article" date="2018" name="Evol. Lett.">
        <title>Horizontal gene cluster transfer increased hallucinogenic mushroom diversity.</title>
        <authorList>
            <person name="Reynolds H.T."/>
            <person name="Vijayakumar V."/>
            <person name="Gluck-Thaler E."/>
            <person name="Korotkin H.B."/>
            <person name="Matheny P.B."/>
            <person name="Slot J.C."/>
        </authorList>
    </citation>
    <scope>NUCLEOTIDE SEQUENCE [LARGE SCALE GENOMIC DNA]</scope>
    <source>
        <strain evidence="8 9">SRW20</strain>
    </source>
</reference>
<evidence type="ECO:0000313" key="9">
    <source>
        <dbReference type="Proteomes" id="UP000284706"/>
    </source>
</evidence>
<feature type="binding site" description="axial binding residue" evidence="6">
    <location>
        <position position="488"/>
    </location>
    <ligand>
        <name>heme</name>
        <dbReference type="ChEBI" id="CHEBI:30413"/>
    </ligand>
    <ligandPart>
        <name>Fe</name>
        <dbReference type="ChEBI" id="CHEBI:18248"/>
    </ligandPart>
</feature>
<dbReference type="PANTHER" id="PTHR46206">
    <property type="entry name" value="CYTOCHROME P450"/>
    <property type="match status" value="1"/>
</dbReference>
<dbReference type="PRINTS" id="PR00465">
    <property type="entry name" value="EP450IV"/>
</dbReference>
<dbReference type="GO" id="GO:0004497">
    <property type="term" value="F:monooxygenase activity"/>
    <property type="evidence" value="ECO:0007669"/>
    <property type="project" value="InterPro"/>
</dbReference>
<dbReference type="GO" id="GO:0016705">
    <property type="term" value="F:oxidoreductase activity, acting on paired donors, with incorporation or reduction of molecular oxygen"/>
    <property type="evidence" value="ECO:0007669"/>
    <property type="project" value="InterPro"/>
</dbReference>
<dbReference type="Gene3D" id="1.10.630.10">
    <property type="entry name" value="Cytochrome P450"/>
    <property type="match status" value="1"/>
</dbReference>
<dbReference type="OrthoDB" id="1844152at2759"/>
<proteinExistence type="inferred from homology"/>
<feature type="transmembrane region" description="Helical" evidence="7">
    <location>
        <begin position="6"/>
        <end position="24"/>
    </location>
</feature>
<keyword evidence="9" id="KW-1185">Reference proteome</keyword>
<dbReference type="GO" id="GO:0005506">
    <property type="term" value="F:iron ion binding"/>
    <property type="evidence" value="ECO:0007669"/>
    <property type="project" value="InterPro"/>
</dbReference>
<evidence type="ECO:0000313" key="8">
    <source>
        <dbReference type="EMBL" id="PPQ96350.1"/>
    </source>
</evidence>
<keyword evidence="7" id="KW-1133">Transmembrane helix</keyword>
<dbReference type="InterPro" id="IPR002403">
    <property type="entry name" value="Cyt_P450_E_grp-IV"/>
</dbReference>
<keyword evidence="4" id="KW-0560">Oxidoreductase</keyword>
<evidence type="ECO:0000256" key="1">
    <source>
        <dbReference type="ARBA" id="ARBA00001971"/>
    </source>
</evidence>
<dbReference type="Pfam" id="PF00067">
    <property type="entry name" value="p450"/>
    <property type="match status" value="1"/>
</dbReference>
<organism evidence="8 9">
    <name type="scientific">Gymnopilus dilepis</name>
    <dbReference type="NCBI Taxonomy" id="231916"/>
    <lineage>
        <taxon>Eukaryota</taxon>
        <taxon>Fungi</taxon>
        <taxon>Dikarya</taxon>
        <taxon>Basidiomycota</taxon>
        <taxon>Agaricomycotina</taxon>
        <taxon>Agaricomycetes</taxon>
        <taxon>Agaricomycetidae</taxon>
        <taxon>Agaricales</taxon>
        <taxon>Agaricineae</taxon>
        <taxon>Hymenogastraceae</taxon>
        <taxon>Gymnopilus</taxon>
    </lineage>
</organism>
<dbReference type="GO" id="GO:0020037">
    <property type="term" value="F:heme binding"/>
    <property type="evidence" value="ECO:0007669"/>
    <property type="project" value="InterPro"/>
</dbReference>
<comment type="caution">
    <text evidence="8">The sequence shown here is derived from an EMBL/GenBank/DDBJ whole genome shotgun (WGS) entry which is preliminary data.</text>
</comment>
<keyword evidence="5 6" id="KW-0408">Iron</keyword>
<keyword evidence="7" id="KW-0812">Transmembrane</keyword>
<dbReference type="CDD" id="cd11041">
    <property type="entry name" value="CYP503A1-like"/>
    <property type="match status" value="1"/>
</dbReference>
<keyword evidence="6" id="KW-0349">Heme</keyword>
<dbReference type="SUPFAM" id="SSF48264">
    <property type="entry name" value="Cytochrome P450"/>
    <property type="match status" value="1"/>
</dbReference>
<evidence type="ECO:0000256" key="6">
    <source>
        <dbReference type="PIRSR" id="PIRSR602403-1"/>
    </source>
</evidence>
<sequence>MVDFTTTQLIMAAGLIAIFSRFLFKNRDLDHIPSVAGSNMAFYLFSSIEHIIFGSTRVLRKGYKQYPNQAFKIPTFDGWLVILNGTHHVEDIRRASEAQMSAICSLDAYFRYRHTLGCPLLDNPFHVDVIRKDFTRNIEHRYEEIYEEVVNAYKELIPDTQGVHFEQLLSKYIHLLVPYNRLGTFEGIRSPDSSCLSDILSILRWRAIIHSNILGSRLDITGDSPEFRQICLGAASEVFKGRLVRFFPTPLQGHASRLVTNMRALRSKMDQFLRPVVDLRLEQQKVLGSDWQKPNDLISWFMDAALATGQDISATDLSSRILFTSFAAIVTTAAVSSSVRWSEGPSPNSHLQAATAALYQLCLNPRGVEAIREEVEKVISEEGWNKAALGRMYYLDSFLRETQRMHSAGTLSMGRTLLEDFMFSDGVTLPKGTKIAVNLDARHYDEKLYPDPDRFDGFRHVRLDSDSQPLAATPTLEYHTFGHGREACPGRFFAITQLKTMLAHLVLNYDFRMEGNTYPPTWKTEVNVIPSMFAQVLFRRRRAKSKA</sequence>